<dbReference type="InterPro" id="IPR056906">
    <property type="entry name" value="ORF2/G2P_dom"/>
</dbReference>
<feature type="domain" description="Replication-associated protein ORF2/G2P" evidence="2">
    <location>
        <begin position="150"/>
        <end position="234"/>
    </location>
</feature>
<proteinExistence type="predicted"/>
<dbReference type="Pfam" id="PF23343">
    <property type="entry name" value="REP_ORF2-G2P"/>
    <property type="match status" value="1"/>
</dbReference>
<feature type="region of interest" description="Disordered" evidence="1">
    <location>
        <begin position="1"/>
        <end position="23"/>
    </location>
</feature>
<gene>
    <name evidence="3" type="ORF">S12H4_11538</name>
</gene>
<reference evidence="3" key="1">
    <citation type="journal article" date="2014" name="Front. Microbiol.">
        <title>High frequency of phylogenetically diverse reductive dehalogenase-homologous genes in deep subseafloor sedimentary metagenomes.</title>
        <authorList>
            <person name="Kawai M."/>
            <person name="Futagami T."/>
            <person name="Toyoda A."/>
            <person name="Takaki Y."/>
            <person name="Nishi S."/>
            <person name="Hori S."/>
            <person name="Arai W."/>
            <person name="Tsubouchi T."/>
            <person name="Morono Y."/>
            <person name="Uchiyama I."/>
            <person name="Ito T."/>
            <person name="Fujiyama A."/>
            <person name="Inagaki F."/>
            <person name="Takami H."/>
        </authorList>
    </citation>
    <scope>NUCLEOTIDE SEQUENCE</scope>
    <source>
        <strain evidence="3">Expedition CK06-06</strain>
    </source>
</reference>
<feature type="non-terminal residue" evidence="3">
    <location>
        <position position="1"/>
    </location>
</feature>
<name>X1R7V4_9ZZZZ</name>
<evidence type="ECO:0000256" key="1">
    <source>
        <dbReference type="SAM" id="MobiDB-lite"/>
    </source>
</evidence>
<dbReference type="EMBL" id="BARW01005204">
    <property type="protein sequence ID" value="GAI76618.1"/>
    <property type="molecule type" value="Genomic_DNA"/>
</dbReference>
<accession>X1R7V4</accession>
<dbReference type="AlphaFoldDB" id="X1R7V4"/>
<feature type="non-terminal residue" evidence="3">
    <location>
        <position position="249"/>
    </location>
</feature>
<protein>
    <recommendedName>
        <fullName evidence="2">Replication-associated protein ORF2/G2P domain-containing protein</fullName>
    </recommendedName>
</protein>
<sequence>CRTGASEVGAPDDAKAHRGASPVEPTLLFSTRVTIQHTNTQTVPSNVGQGARVASPLAGDAAAVGPILPRPTSHPALPQCFEGGWGSVRPKDTGDLILFPITCSTWACGDCAQRKLDRLIAQAFAGQPTKRFMLTTLPDPSRSFVEGVRRHRKNVAKLVKRIRRVWGPFEYFVAVEPTKQGAPHFHGLARSEFVDQAWLSRNWKQITGAEVVWILAIKKERSAVHHAVKYCLKTAAEVSQGTPGFRPVT</sequence>
<organism evidence="3">
    <name type="scientific">marine sediment metagenome</name>
    <dbReference type="NCBI Taxonomy" id="412755"/>
    <lineage>
        <taxon>unclassified sequences</taxon>
        <taxon>metagenomes</taxon>
        <taxon>ecological metagenomes</taxon>
    </lineage>
</organism>
<evidence type="ECO:0000313" key="3">
    <source>
        <dbReference type="EMBL" id="GAI76618.1"/>
    </source>
</evidence>
<evidence type="ECO:0000259" key="2">
    <source>
        <dbReference type="Pfam" id="PF23343"/>
    </source>
</evidence>
<comment type="caution">
    <text evidence="3">The sequence shown here is derived from an EMBL/GenBank/DDBJ whole genome shotgun (WGS) entry which is preliminary data.</text>
</comment>